<evidence type="ECO:0000256" key="4">
    <source>
        <dbReference type="ARBA" id="ARBA00022617"/>
    </source>
</evidence>
<evidence type="ECO:0000256" key="5">
    <source>
        <dbReference type="ARBA" id="ARBA00022723"/>
    </source>
</evidence>
<dbReference type="SUPFAM" id="SSF48264">
    <property type="entry name" value="Cytochrome P450"/>
    <property type="match status" value="1"/>
</dbReference>
<dbReference type="GO" id="GO:0004497">
    <property type="term" value="F:monooxygenase activity"/>
    <property type="evidence" value="ECO:0007669"/>
    <property type="project" value="UniProtKB-KW"/>
</dbReference>
<evidence type="ECO:0000256" key="1">
    <source>
        <dbReference type="ARBA" id="ARBA00001971"/>
    </source>
</evidence>
<dbReference type="PROSITE" id="PS00086">
    <property type="entry name" value="CYTOCHROME_P450"/>
    <property type="match status" value="1"/>
</dbReference>
<dbReference type="PRINTS" id="PR00463">
    <property type="entry name" value="EP450I"/>
</dbReference>
<gene>
    <name evidence="11" type="primary">cyp14</name>
    <name evidence="11" type="ORF">HETIRDRAFT_57802</name>
</gene>
<dbReference type="CDD" id="cd11065">
    <property type="entry name" value="CYP64-like"/>
    <property type="match status" value="1"/>
</dbReference>
<dbReference type="InterPro" id="IPR001128">
    <property type="entry name" value="Cyt_P450"/>
</dbReference>
<dbReference type="GeneID" id="20678408"/>
<keyword evidence="6 10" id="KW-0560">Oxidoreductase</keyword>
<dbReference type="KEGG" id="hir:HETIRDRAFT_57802"/>
<dbReference type="PANTHER" id="PTHR46300:SF7">
    <property type="entry name" value="P450, PUTATIVE (EUROFUNG)-RELATED"/>
    <property type="match status" value="1"/>
</dbReference>
<comment type="similarity">
    <text evidence="3 10">Belongs to the cytochrome P450 family.</text>
</comment>
<dbReference type="RefSeq" id="XP_009544679.1">
    <property type="nucleotide sequence ID" value="XM_009546384.1"/>
</dbReference>
<keyword evidence="7 9" id="KW-0408">Iron</keyword>
<evidence type="ECO:0000256" key="6">
    <source>
        <dbReference type="ARBA" id="ARBA00023002"/>
    </source>
</evidence>
<dbReference type="InParanoid" id="W4K9M1"/>
<keyword evidence="4 9" id="KW-0349">Heme</keyword>
<dbReference type="GO" id="GO:0020037">
    <property type="term" value="F:heme binding"/>
    <property type="evidence" value="ECO:0007669"/>
    <property type="project" value="InterPro"/>
</dbReference>
<sequence length="516" mass="58570">MPSSLDRLDIAVCAAVLVAITIIYLNQRRNRYPYPPGPKGLPILGNILDIPEQRQWITYARWGRESGSPIIRLNVLGTTIIVINDLKTAVDLFEKRGDLYSNRPRMPMVNEALGFDWDIGFTEDMERWKICRREFTIRFRQIASRNYRDHELAVTHELLNKLLLSPNDFMRHIRYMAGKLVLDIAYGIKAKPENDEYIEIAEKGLEGLEKSGDKNIIDILPWVQHLPGWLPGMGWKRQVDECRRWSFAMRDTPFEYVKTQLVKGLAKPSLTTDLLETLEGRFPNLKTKESYIKTIAGTVYSAGSDTTISILNALILTMVMFPDIQQRAHAEIDLVIGPDRLPEFSDEGELPYITAIIKELLRWNVIQPFALPHSTASDDIYKGYYIPKGATVLGNAWAILNDPVAYPEPEVFNPDRFLMLNGKLDPNVQEPGVAFGFGRRICPGRFMAMDSMWITTACILAAFKIGRAVGPDGKEIIPSGEFQPGLVVHPLPFKCDIKPRSEQALTLIRASQERWA</sequence>
<evidence type="ECO:0000256" key="8">
    <source>
        <dbReference type="ARBA" id="ARBA00023033"/>
    </source>
</evidence>
<dbReference type="Gene3D" id="1.10.630.10">
    <property type="entry name" value="Cytochrome P450"/>
    <property type="match status" value="1"/>
</dbReference>
<dbReference type="HOGENOM" id="CLU_001570_2_3_1"/>
<dbReference type="GO" id="GO:0005506">
    <property type="term" value="F:iron ion binding"/>
    <property type="evidence" value="ECO:0007669"/>
    <property type="project" value="InterPro"/>
</dbReference>
<dbReference type="InterPro" id="IPR002401">
    <property type="entry name" value="Cyt_P450_E_grp-I"/>
</dbReference>
<evidence type="ECO:0000313" key="12">
    <source>
        <dbReference type="Proteomes" id="UP000030671"/>
    </source>
</evidence>
<evidence type="ECO:0000256" key="9">
    <source>
        <dbReference type="PIRSR" id="PIRSR602401-1"/>
    </source>
</evidence>
<dbReference type="Proteomes" id="UP000030671">
    <property type="component" value="Unassembled WGS sequence"/>
</dbReference>
<dbReference type="eggNOG" id="KOG0156">
    <property type="taxonomic scope" value="Eukaryota"/>
</dbReference>
<evidence type="ECO:0000256" key="10">
    <source>
        <dbReference type="RuleBase" id="RU000461"/>
    </source>
</evidence>
<keyword evidence="12" id="KW-1185">Reference proteome</keyword>
<comment type="pathway">
    <text evidence="2">Secondary metabolite biosynthesis.</text>
</comment>
<evidence type="ECO:0000256" key="3">
    <source>
        <dbReference type="ARBA" id="ARBA00010617"/>
    </source>
</evidence>
<evidence type="ECO:0000256" key="7">
    <source>
        <dbReference type="ARBA" id="ARBA00023004"/>
    </source>
</evidence>
<dbReference type="AlphaFoldDB" id="W4K9M1"/>
<organism evidence="11 12">
    <name type="scientific">Heterobasidion irregulare (strain TC 32-1)</name>
    <dbReference type="NCBI Taxonomy" id="747525"/>
    <lineage>
        <taxon>Eukaryota</taxon>
        <taxon>Fungi</taxon>
        <taxon>Dikarya</taxon>
        <taxon>Basidiomycota</taxon>
        <taxon>Agaricomycotina</taxon>
        <taxon>Agaricomycetes</taxon>
        <taxon>Russulales</taxon>
        <taxon>Bondarzewiaceae</taxon>
        <taxon>Heterobasidion</taxon>
        <taxon>Heterobasidion annosum species complex</taxon>
    </lineage>
</organism>
<dbReference type="GO" id="GO:0016705">
    <property type="term" value="F:oxidoreductase activity, acting on paired donors, with incorporation or reduction of molecular oxygen"/>
    <property type="evidence" value="ECO:0007669"/>
    <property type="project" value="InterPro"/>
</dbReference>
<dbReference type="OrthoDB" id="2789670at2759"/>
<feature type="binding site" description="axial binding residue" evidence="9">
    <location>
        <position position="442"/>
    </location>
    <ligand>
        <name>heme</name>
        <dbReference type="ChEBI" id="CHEBI:30413"/>
    </ligand>
    <ligandPart>
        <name>Fe</name>
        <dbReference type="ChEBI" id="CHEBI:18248"/>
    </ligandPart>
</feature>
<dbReference type="InterPro" id="IPR017972">
    <property type="entry name" value="Cyt_P450_CS"/>
</dbReference>
<name>W4K9M1_HETIT</name>
<reference evidence="11 12" key="1">
    <citation type="journal article" date="2012" name="New Phytol.">
        <title>Insight into trade-off between wood decay and parasitism from the genome of a fungal forest pathogen.</title>
        <authorList>
            <person name="Olson A."/>
            <person name="Aerts A."/>
            <person name="Asiegbu F."/>
            <person name="Belbahri L."/>
            <person name="Bouzid O."/>
            <person name="Broberg A."/>
            <person name="Canback B."/>
            <person name="Coutinho P.M."/>
            <person name="Cullen D."/>
            <person name="Dalman K."/>
            <person name="Deflorio G."/>
            <person name="van Diepen L.T."/>
            <person name="Dunand C."/>
            <person name="Duplessis S."/>
            <person name="Durling M."/>
            <person name="Gonthier P."/>
            <person name="Grimwood J."/>
            <person name="Fossdal C.G."/>
            <person name="Hansson D."/>
            <person name="Henrissat B."/>
            <person name="Hietala A."/>
            <person name="Himmelstrand K."/>
            <person name="Hoffmeister D."/>
            <person name="Hogberg N."/>
            <person name="James T.Y."/>
            <person name="Karlsson M."/>
            <person name="Kohler A."/>
            <person name="Kues U."/>
            <person name="Lee Y.H."/>
            <person name="Lin Y.C."/>
            <person name="Lind M."/>
            <person name="Lindquist E."/>
            <person name="Lombard V."/>
            <person name="Lucas S."/>
            <person name="Lunden K."/>
            <person name="Morin E."/>
            <person name="Murat C."/>
            <person name="Park J."/>
            <person name="Raffaello T."/>
            <person name="Rouze P."/>
            <person name="Salamov A."/>
            <person name="Schmutz J."/>
            <person name="Solheim H."/>
            <person name="Stahlberg J."/>
            <person name="Velez H."/>
            <person name="de Vries R.P."/>
            <person name="Wiebenga A."/>
            <person name="Woodward S."/>
            <person name="Yakovlev I."/>
            <person name="Garbelotto M."/>
            <person name="Martin F."/>
            <person name="Grigoriev I.V."/>
            <person name="Stenlid J."/>
        </authorList>
    </citation>
    <scope>NUCLEOTIDE SEQUENCE [LARGE SCALE GENOMIC DNA]</scope>
    <source>
        <strain evidence="11 12">TC 32-1</strain>
    </source>
</reference>
<dbReference type="PRINTS" id="PR00385">
    <property type="entry name" value="P450"/>
</dbReference>
<dbReference type="PANTHER" id="PTHR46300">
    <property type="entry name" value="P450, PUTATIVE (EUROFUNG)-RELATED-RELATED"/>
    <property type="match status" value="1"/>
</dbReference>
<keyword evidence="8 10" id="KW-0503">Monooxygenase</keyword>
<protein>
    <submittedName>
        <fullName evidence="11">Cytochrome P450 monooxygenase 14</fullName>
    </submittedName>
</protein>
<dbReference type="InterPro" id="IPR050364">
    <property type="entry name" value="Cytochrome_P450_fung"/>
</dbReference>
<evidence type="ECO:0000313" key="11">
    <source>
        <dbReference type="EMBL" id="ETW82537.1"/>
    </source>
</evidence>
<accession>W4K9M1</accession>
<comment type="cofactor">
    <cofactor evidence="1 9">
        <name>heme</name>
        <dbReference type="ChEBI" id="CHEBI:30413"/>
    </cofactor>
</comment>
<dbReference type="InterPro" id="IPR036396">
    <property type="entry name" value="Cyt_P450_sf"/>
</dbReference>
<dbReference type="Pfam" id="PF00067">
    <property type="entry name" value="p450"/>
    <property type="match status" value="1"/>
</dbReference>
<dbReference type="EMBL" id="KI925457">
    <property type="protein sequence ID" value="ETW82537.1"/>
    <property type="molecule type" value="Genomic_DNA"/>
</dbReference>
<proteinExistence type="inferred from homology"/>
<evidence type="ECO:0000256" key="2">
    <source>
        <dbReference type="ARBA" id="ARBA00005179"/>
    </source>
</evidence>
<keyword evidence="5 9" id="KW-0479">Metal-binding</keyword>